<evidence type="ECO:0000313" key="3">
    <source>
        <dbReference type="EMBL" id="ANY57397.1"/>
    </source>
</evidence>
<organism evidence="3">
    <name type="scientific">Phthorimaea operculella granulovirus</name>
    <dbReference type="NCBI Taxonomy" id="192584"/>
    <lineage>
        <taxon>Viruses</taxon>
        <taxon>Viruses incertae sedis</taxon>
        <taxon>Naldaviricetes</taxon>
        <taxon>Lefavirales</taxon>
        <taxon>Baculoviridae</taxon>
        <taxon>Betabaculovirus</taxon>
        <taxon>Betabaculovirus phoperculellae</taxon>
    </lineage>
</organism>
<dbReference type="GO" id="GO:0005576">
    <property type="term" value="C:extracellular region"/>
    <property type="evidence" value="ECO:0007669"/>
    <property type="project" value="InterPro"/>
</dbReference>
<dbReference type="GO" id="GO:0008061">
    <property type="term" value="F:chitin binding"/>
    <property type="evidence" value="ECO:0007669"/>
    <property type="project" value="InterPro"/>
</dbReference>
<proteinExistence type="predicted"/>
<sequence>MQFFDTCSSFYQFLSWRNQFLSVSMEDLLNLSTFLFIAFIIIKIIIFHGIKNLQKQTWILDRVCVKGFFGNAVDPFACDSYYKCPEGLKFYCDIGTEFDGDRGVCVSITDNGCSAVAENRLVN</sequence>
<dbReference type="EMBL" id="KU666536">
    <property type="protein sequence ID" value="ANY57397.1"/>
    <property type="molecule type" value="Genomic_DNA"/>
</dbReference>
<accession>A0A1B2CRX5</accession>
<name>A0A1B2CRX5_9BBAC</name>
<evidence type="ECO:0000259" key="2">
    <source>
        <dbReference type="PROSITE" id="PS50940"/>
    </source>
</evidence>
<dbReference type="SMART" id="SM00494">
    <property type="entry name" value="ChtBD2"/>
    <property type="match status" value="1"/>
</dbReference>
<dbReference type="SUPFAM" id="SSF57625">
    <property type="entry name" value="Invertebrate chitin-binding proteins"/>
    <property type="match status" value="1"/>
</dbReference>
<keyword evidence="1" id="KW-1133">Transmembrane helix</keyword>
<dbReference type="PROSITE" id="PS50940">
    <property type="entry name" value="CHIT_BIND_II"/>
    <property type="match status" value="1"/>
</dbReference>
<feature type="domain" description="Chitin-binding type-2" evidence="2">
    <location>
        <begin position="61"/>
        <end position="115"/>
    </location>
</feature>
<keyword evidence="1" id="KW-0472">Membrane</keyword>
<protein>
    <recommendedName>
        <fullName evidence="2">Chitin-binding type-2 domain-containing protein</fullName>
    </recommendedName>
</protein>
<dbReference type="InterPro" id="IPR002557">
    <property type="entry name" value="Chitin-bd_dom"/>
</dbReference>
<dbReference type="InterPro" id="IPR036508">
    <property type="entry name" value="Chitin-bd_dom_sf"/>
</dbReference>
<feature type="transmembrane region" description="Helical" evidence="1">
    <location>
        <begin position="28"/>
        <end position="50"/>
    </location>
</feature>
<keyword evidence="1" id="KW-0812">Transmembrane</keyword>
<evidence type="ECO:0000256" key="1">
    <source>
        <dbReference type="SAM" id="Phobius"/>
    </source>
</evidence>
<reference evidence="3" key="1">
    <citation type="journal article" date="2016" name="Arch. Virol.">
        <title>The comparative analysis of complete genome sequences from two South African betabaculoviruses: Phthorimaea operculella granulovirus and Plutella xylostella granulovirus.</title>
        <authorList>
            <person name="Jukes M.D."/>
            <person name="Motsoeneng B.M."/>
            <person name="Knox C.M."/>
            <person name="Hill M.P."/>
            <person name="Moore S.D."/>
        </authorList>
    </citation>
    <scope>NUCLEOTIDE SEQUENCE</scope>
    <source>
        <strain evidence="3">SA</strain>
    </source>
</reference>
<gene>
    <name evidence="3" type="primary">PhopGV008</name>
    <name evidence="3" type="ORF">PhopGVgp008</name>
</gene>